<organism evidence="3 4">
    <name type="scientific">Demequina sediminis</name>
    <dbReference type="NCBI Taxonomy" id="1930058"/>
    <lineage>
        <taxon>Bacteria</taxon>
        <taxon>Bacillati</taxon>
        <taxon>Actinomycetota</taxon>
        <taxon>Actinomycetes</taxon>
        <taxon>Micrococcales</taxon>
        <taxon>Demequinaceae</taxon>
        <taxon>Demequina</taxon>
    </lineage>
</organism>
<dbReference type="InterPro" id="IPR023365">
    <property type="entry name" value="Sortase_dom-sf"/>
</dbReference>
<dbReference type="InterPro" id="IPR005754">
    <property type="entry name" value="Sortase"/>
</dbReference>
<sequence>MTAPPHSPADAGAPPGSAAVAAPAAARRPGIGARLVSLVGELLILAGAVVGLYVVWQLFYTDVTAAREQQEVLETLDWAYTGEIEAEEPGDAAEPAGPLVIADADKQSPDTAPVMEEPEFRTTFATLYVPRWGTDYVKPISEGVTRREVLDVLGIGHYPGTGMPGELGNFAISAHRTTYGKPFNRIAELEHGDALVVQTQEAWYVYRVTDDSIVLPHQVEVIAPVPGQPGAAPDGHYITLTTCHPMFSAAERFIVHGELEYWAPVGDAVPAEILEEVSQP</sequence>
<dbReference type="Gene3D" id="2.40.260.10">
    <property type="entry name" value="Sortase"/>
    <property type="match status" value="1"/>
</dbReference>
<dbReference type="SUPFAM" id="SSF63817">
    <property type="entry name" value="Sortase"/>
    <property type="match status" value="1"/>
</dbReference>
<dbReference type="NCBIfam" id="NF033747">
    <property type="entry name" value="class_E_sortase"/>
    <property type="match status" value="1"/>
</dbReference>
<evidence type="ECO:0000313" key="4">
    <source>
        <dbReference type="Proteomes" id="UP001426770"/>
    </source>
</evidence>
<evidence type="ECO:0000256" key="1">
    <source>
        <dbReference type="ARBA" id="ARBA00022801"/>
    </source>
</evidence>
<dbReference type="InterPro" id="IPR053465">
    <property type="entry name" value="Sortase_Class_E"/>
</dbReference>
<feature type="transmembrane region" description="Helical" evidence="2">
    <location>
        <begin position="35"/>
        <end position="56"/>
    </location>
</feature>
<keyword evidence="4" id="KW-1185">Reference proteome</keyword>
<dbReference type="EMBL" id="BAABRR010000004">
    <property type="protein sequence ID" value="GAA5518550.1"/>
    <property type="molecule type" value="Genomic_DNA"/>
</dbReference>
<evidence type="ECO:0000313" key="3">
    <source>
        <dbReference type="EMBL" id="GAA5518550.1"/>
    </source>
</evidence>
<comment type="caution">
    <text evidence="3">The sequence shown here is derived from an EMBL/GenBank/DDBJ whole genome shotgun (WGS) entry which is preliminary data.</text>
</comment>
<dbReference type="NCBIfam" id="TIGR01076">
    <property type="entry name" value="sortase_fam"/>
    <property type="match status" value="1"/>
</dbReference>
<proteinExistence type="predicted"/>
<keyword evidence="2" id="KW-1133">Transmembrane helix</keyword>
<protein>
    <submittedName>
        <fullName evidence="3">Sortase SrtE1</fullName>
    </submittedName>
</protein>
<dbReference type="InterPro" id="IPR042003">
    <property type="entry name" value="Sortase_E"/>
</dbReference>
<dbReference type="Proteomes" id="UP001426770">
    <property type="component" value="Unassembled WGS sequence"/>
</dbReference>
<keyword evidence="1" id="KW-0378">Hydrolase</keyword>
<dbReference type="RefSeq" id="WP_345378871.1">
    <property type="nucleotide sequence ID" value="NZ_BAABRR010000004.1"/>
</dbReference>
<accession>A0ABP9WIE1</accession>
<keyword evidence="2" id="KW-0812">Transmembrane</keyword>
<gene>
    <name evidence="3" type="primary">srtE1</name>
    <name evidence="3" type="ORF">Lsed01_00979</name>
</gene>
<evidence type="ECO:0000256" key="2">
    <source>
        <dbReference type="SAM" id="Phobius"/>
    </source>
</evidence>
<reference evidence="3 4" key="1">
    <citation type="submission" date="2024-02" db="EMBL/GenBank/DDBJ databases">
        <title>Lysinimicrobium sediminis NBRC 112286.</title>
        <authorList>
            <person name="Ichikawa N."/>
            <person name="Katano-Makiyama Y."/>
            <person name="Hidaka K."/>
        </authorList>
    </citation>
    <scope>NUCLEOTIDE SEQUENCE [LARGE SCALE GENOMIC DNA]</scope>
    <source>
        <strain evidence="3 4">NBRC 112286</strain>
    </source>
</reference>
<dbReference type="Pfam" id="PF04203">
    <property type="entry name" value="Sortase"/>
    <property type="match status" value="1"/>
</dbReference>
<keyword evidence="2" id="KW-0472">Membrane</keyword>
<dbReference type="CDD" id="cd05830">
    <property type="entry name" value="Sortase_E"/>
    <property type="match status" value="1"/>
</dbReference>
<name>A0ABP9WIE1_9MICO</name>